<evidence type="ECO:0000256" key="1">
    <source>
        <dbReference type="ARBA" id="ARBA00005709"/>
    </source>
</evidence>
<dbReference type="SUPFAM" id="SSF64518">
    <property type="entry name" value="Phase 1 flagellin"/>
    <property type="match status" value="1"/>
</dbReference>
<dbReference type="Pfam" id="PF00669">
    <property type="entry name" value="Flagellin_N"/>
    <property type="match status" value="1"/>
</dbReference>
<evidence type="ECO:0000256" key="3">
    <source>
        <dbReference type="RuleBase" id="RU362073"/>
    </source>
</evidence>
<keyword evidence="6" id="KW-0969">Cilium</keyword>
<dbReference type="GO" id="GO:0005576">
    <property type="term" value="C:extracellular region"/>
    <property type="evidence" value="ECO:0007669"/>
    <property type="project" value="UniProtKB-SubCell"/>
</dbReference>
<dbReference type="Gene3D" id="1.20.1330.10">
    <property type="entry name" value="f41 fragment of flagellin, N-terminal domain"/>
    <property type="match status" value="1"/>
</dbReference>
<comment type="function">
    <text evidence="3">Flagellin is the subunit protein which polymerizes to form the filaments of bacterial flagella.</text>
</comment>
<dbReference type="RefSeq" id="WP_142855307.1">
    <property type="nucleotide sequence ID" value="NZ_SGOE01000001.1"/>
</dbReference>
<evidence type="ECO:0000256" key="2">
    <source>
        <dbReference type="ARBA" id="ARBA00023143"/>
    </source>
</evidence>
<dbReference type="PANTHER" id="PTHR42792">
    <property type="entry name" value="FLAGELLIN"/>
    <property type="match status" value="1"/>
</dbReference>
<dbReference type="GO" id="GO:0005198">
    <property type="term" value="F:structural molecule activity"/>
    <property type="evidence" value="ECO:0007669"/>
    <property type="project" value="UniProtKB-UniRule"/>
</dbReference>
<dbReference type="InterPro" id="IPR001029">
    <property type="entry name" value="Flagellin_N"/>
</dbReference>
<dbReference type="AlphaFoldDB" id="A0A546Y6Y5"/>
<comment type="similarity">
    <text evidence="1 3">Belongs to the bacterial flagellin family.</text>
</comment>
<comment type="caution">
    <text evidence="6">The sequence shown here is derived from an EMBL/GenBank/DDBJ whole genome shotgun (WGS) entry which is preliminary data.</text>
</comment>
<evidence type="ECO:0000313" key="7">
    <source>
        <dbReference type="Proteomes" id="UP000317023"/>
    </source>
</evidence>
<dbReference type="PRINTS" id="PR00207">
    <property type="entry name" value="FLAGELLIN"/>
</dbReference>
<dbReference type="GO" id="GO:0009288">
    <property type="term" value="C:bacterial-type flagellum"/>
    <property type="evidence" value="ECO:0007669"/>
    <property type="project" value="UniProtKB-SubCell"/>
</dbReference>
<keyword evidence="6" id="KW-0966">Cell projection</keyword>
<evidence type="ECO:0000259" key="5">
    <source>
        <dbReference type="Pfam" id="PF00700"/>
    </source>
</evidence>
<organism evidence="6 7">
    <name type="scientific">Agrobacterium tumefaciens</name>
    <dbReference type="NCBI Taxonomy" id="358"/>
    <lineage>
        <taxon>Bacteria</taxon>
        <taxon>Pseudomonadati</taxon>
        <taxon>Pseudomonadota</taxon>
        <taxon>Alphaproteobacteria</taxon>
        <taxon>Hyphomicrobiales</taxon>
        <taxon>Rhizobiaceae</taxon>
        <taxon>Rhizobium/Agrobacterium group</taxon>
        <taxon>Agrobacterium</taxon>
        <taxon>Agrobacterium tumefaciens complex</taxon>
    </lineage>
</organism>
<reference evidence="6 7" key="1">
    <citation type="journal article" date="2019" name="Appl. Microbiol. Biotechnol.">
        <title>Differential efficiency of wild type rhizogenic strains for rol gene transformation of plants.</title>
        <authorList>
            <person name="Desmet S."/>
            <person name="De Keyser E."/>
            <person name="Van Vaerenbergh J."/>
            <person name="Baeyen S."/>
            <person name="Van Huylenbroeck J."/>
            <person name="Geelen D."/>
            <person name="Dhooghe E."/>
        </authorList>
    </citation>
    <scope>NUCLEOTIDE SEQUENCE [LARGE SCALE GENOMIC DNA]</scope>
    <source>
        <strain evidence="6 7">MAFF210266</strain>
    </source>
</reference>
<dbReference type="InterPro" id="IPR001492">
    <property type="entry name" value="Flagellin"/>
</dbReference>
<dbReference type="EMBL" id="SGOE01000001">
    <property type="protein sequence ID" value="TRB08760.1"/>
    <property type="molecule type" value="Genomic_DNA"/>
</dbReference>
<comment type="subcellular location">
    <subcellularLocation>
        <location evidence="3">Secreted</location>
    </subcellularLocation>
    <subcellularLocation>
        <location evidence="3">Bacterial flagellum</location>
    </subcellularLocation>
</comment>
<gene>
    <name evidence="6" type="ORF">EXN61_02250</name>
</gene>
<dbReference type="Pfam" id="PF00700">
    <property type="entry name" value="Flagellin_C"/>
    <property type="match status" value="1"/>
</dbReference>
<sequence length="341" mass="35613">MASILTNASSMAALQTLRSIGSNMETTQARISSGLKVGSASDNAAYWSIATTMRSDASALSTVSDALGIGAAKVDTAYSGMEATIKVVQEIKDKLILAQDPTADKSKIQKEIGQLQKQLTSIADSATFNGENWLKTKATDDGDALDATTDAAAIANLKKQVVASFTRDAAGTVKVQRIDMQLGASNVLIDTGNVSGTTNKGGILDSSAKDTVAKASILTLDISDLSIYRGAAAAPAANELAGSTATDNDVLDTLISHVDKQLETLNSAAADLGSVSNRISMQEDFVSKLTSTMEKGIGRLVDADMNEESTRLKALQTQQQLAIQALSIANSDSQNILSLFR</sequence>
<accession>A0A546Y6Y5</accession>
<feature type="domain" description="Flagellin C-terminal" evidence="5">
    <location>
        <begin position="256"/>
        <end position="340"/>
    </location>
</feature>
<evidence type="ECO:0000313" key="6">
    <source>
        <dbReference type="EMBL" id="TRB08760.1"/>
    </source>
</evidence>
<evidence type="ECO:0000259" key="4">
    <source>
        <dbReference type="Pfam" id="PF00669"/>
    </source>
</evidence>
<keyword evidence="2 3" id="KW-0975">Bacterial flagellum</keyword>
<dbReference type="InterPro" id="IPR046358">
    <property type="entry name" value="Flagellin_C"/>
</dbReference>
<keyword evidence="3" id="KW-0964">Secreted</keyword>
<feature type="domain" description="Flagellin N-terminal" evidence="4">
    <location>
        <begin position="4"/>
        <end position="138"/>
    </location>
</feature>
<protein>
    <recommendedName>
        <fullName evidence="3">Flagellin</fullName>
    </recommendedName>
</protein>
<dbReference type="PANTHER" id="PTHR42792:SF2">
    <property type="entry name" value="FLAGELLIN"/>
    <property type="match status" value="1"/>
</dbReference>
<dbReference type="Proteomes" id="UP000317023">
    <property type="component" value="Unassembled WGS sequence"/>
</dbReference>
<proteinExistence type="inferred from homology"/>
<keyword evidence="6" id="KW-0282">Flagellum</keyword>
<name>A0A546Y6Y5_AGRTU</name>